<proteinExistence type="predicted"/>
<feature type="chain" id="PRO_5046942224" evidence="1">
    <location>
        <begin position="20"/>
        <end position="492"/>
    </location>
</feature>
<dbReference type="Gene3D" id="3.50.30.30">
    <property type="match status" value="1"/>
</dbReference>
<name>A0ABT8LCC5_9BACT</name>
<keyword evidence="1" id="KW-0732">Signal</keyword>
<reference evidence="3" key="1">
    <citation type="submission" date="2023-06" db="EMBL/GenBank/DDBJ databases">
        <title>Genomic of Agaribacillus aureum.</title>
        <authorList>
            <person name="Wang G."/>
        </authorList>
    </citation>
    <scope>NUCLEOTIDE SEQUENCE</scope>
    <source>
        <strain evidence="3">BMA12</strain>
    </source>
</reference>
<evidence type="ECO:0000313" key="3">
    <source>
        <dbReference type="EMBL" id="MDN5215424.1"/>
    </source>
</evidence>
<evidence type="ECO:0000259" key="2">
    <source>
        <dbReference type="Pfam" id="PF04389"/>
    </source>
</evidence>
<protein>
    <submittedName>
        <fullName evidence="3">M28 family peptidase</fullName>
    </submittedName>
</protein>
<dbReference type="Pfam" id="PF04389">
    <property type="entry name" value="Peptidase_M28"/>
    <property type="match status" value="1"/>
</dbReference>
<dbReference type="InterPro" id="IPR046450">
    <property type="entry name" value="PA_dom_sf"/>
</dbReference>
<accession>A0ABT8LCC5</accession>
<feature type="signal peptide" evidence="1">
    <location>
        <begin position="1"/>
        <end position="19"/>
    </location>
</feature>
<dbReference type="Proteomes" id="UP001172083">
    <property type="component" value="Unassembled WGS sequence"/>
</dbReference>
<dbReference type="SUPFAM" id="SSF53187">
    <property type="entry name" value="Zn-dependent exopeptidases"/>
    <property type="match status" value="1"/>
</dbReference>
<keyword evidence="4" id="KW-1185">Reference proteome</keyword>
<dbReference type="RefSeq" id="WP_346760755.1">
    <property type="nucleotide sequence ID" value="NZ_JAUJEB010000006.1"/>
</dbReference>
<dbReference type="EMBL" id="JAUJEB010000006">
    <property type="protein sequence ID" value="MDN5215424.1"/>
    <property type="molecule type" value="Genomic_DNA"/>
</dbReference>
<sequence length="492" mass="54378">MKILKSILLLLVTLSTAYGQVPDKNSIDQIITLSQSESHLRFLASDELRGRDTGSPEINIAARYIAESFRKSGLKPLPGADGFFQHMNLIQSYPPADGRLTLGDTSFQQGKELLVMRGAGVDLNTEIIFANYGLAEDLKGLNLKGKILVVKAGSESERDPRQFLGLIKTKQELAKDKGAVAVVELYNSPNIPWPMLINFFNKPQLIIDEGGKDELPYLWLQDAKNEQLVGFKEKKIKKASLVISDLVKKPLPSKNVLGMVEGTDAKLKNEYLLLSAHYDHVGVAQSNNPNDSIFNGARDNAVGTVAVLNAASVLGKNPPRRSVIFAAWTAEEKGLLGSAYYADHPLIPLNQTIYNLNIDGAGYNDTTLITVIGLQRTSAEEHIIEAARQYGLTATSDPAPEQGLFDRSDNVNFARKGIPAPTYSTGFTAFDQEIMKYYHQVADEPDGLNFNYLLKYFRSYALTATKIANDENRPFWTSGDKYEEAGKKLYHQ</sequence>
<dbReference type="InterPro" id="IPR007484">
    <property type="entry name" value="Peptidase_M28"/>
</dbReference>
<gene>
    <name evidence="3" type="ORF">QQ020_25315</name>
</gene>
<dbReference type="Gene3D" id="3.40.630.10">
    <property type="entry name" value="Zn peptidases"/>
    <property type="match status" value="2"/>
</dbReference>
<evidence type="ECO:0000256" key="1">
    <source>
        <dbReference type="SAM" id="SignalP"/>
    </source>
</evidence>
<comment type="caution">
    <text evidence="3">The sequence shown here is derived from an EMBL/GenBank/DDBJ whole genome shotgun (WGS) entry which is preliminary data.</text>
</comment>
<dbReference type="PANTHER" id="PTHR12147">
    <property type="entry name" value="METALLOPEPTIDASE M28 FAMILY MEMBER"/>
    <property type="match status" value="1"/>
</dbReference>
<dbReference type="SUPFAM" id="SSF52025">
    <property type="entry name" value="PA domain"/>
    <property type="match status" value="1"/>
</dbReference>
<dbReference type="PANTHER" id="PTHR12147:SF26">
    <property type="entry name" value="PEPTIDASE M28 DOMAIN-CONTAINING PROTEIN"/>
    <property type="match status" value="1"/>
</dbReference>
<dbReference type="InterPro" id="IPR045175">
    <property type="entry name" value="M28_fam"/>
</dbReference>
<organism evidence="3 4">
    <name type="scientific">Agaribacillus aureus</name>
    <dbReference type="NCBI Taxonomy" id="3051825"/>
    <lineage>
        <taxon>Bacteria</taxon>
        <taxon>Pseudomonadati</taxon>
        <taxon>Bacteroidota</taxon>
        <taxon>Cytophagia</taxon>
        <taxon>Cytophagales</taxon>
        <taxon>Splendidivirgaceae</taxon>
        <taxon>Agaribacillus</taxon>
    </lineage>
</organism>
<feature type="domain" description="Peptidase M28" evidence="2">
    <location>
        <begin position="255"/>
        <end position="453"/>
    </location>
</feature>
<evidence type="ECO:0000313" key="4">
    <source>
        <dbReference type="Proteomes" id="UP001172083"/>
    </source>
</evidence>